<accession>A0A2S3VXK1</accession>
<evidence type="ECO:0000313" key="1">
    <source>
        <dbReference type="EMBL" id="POF61328.1"/>
    </source>
</evidence>
<gene>
    <name evidence="1" type="ORF">KMAL_30580</name>
</gene>
<comment type="caution">
    <text evidence="1">The sequence shown here is derived from an EMBL/GenBank/DDBJ whole genome shotgun (WGS) entry which is preliminary data.</text>
</comment>
<proteinExistence type="predicted"/>
<evidence type="ECO:0000313" key="2">
    <source>
        <dbReference type="Proteomes" id="UP000237344"/>
    </source>
</evidence>
<dbReference type="AlphaFoldDB" id="A0A2S3VXK1"/>
<reference evidence="1 2" key="1">
    <citation type="submission" date="2018-01" db="EMBL/GenBank/DDBJ databases">
        <title>Draft Genome Sequence of Komagataeibacter maltaceti LMG 1529, a Vinegar Producing Acetic Acid Bacterium Isolated from Malt Vinegar Brewery Acetifiers.</title>
        <authorList>
            <person name="Zhang Q."/>
            <person name="Hollensteiner J."/>
            <person name="Poehlein A."/>
            <person name="Daniel R."/>
        </authorList>
    </citation>
    <scope>NUCLEOTIDE SEQUENCE [LARGE SCALE GENOMIC DNA]</scope>
    <source>
        <strain evidence="1 2">LMG 1529</strain>
    </source>
</reference>
<name>A0A2S3VXK1_9PROT</name>
<protein>
    <submittedName>
        <fullName evidence="1">Uncharacterized protein</fullName>
    </submittedName>
</protein>
<organism evidence="1 2">
    <name type="scientific">Novacetimonas maltaceti</name>
    <dbReference type="NCBI Taxonomy" id="1203393"/>
    <lineage>
        <taxon>Bacteria</taxon>
        <taxon>Pseudomonadati</taxon>
        <taxon>Pseudomonadota</taxon>
        <taxon>Alphaproteobacteria</taxon>
        <taxon>Acetobacterales</taxon>
        <taxon>Acetobacteraceae</taxon>
        <taxon>Novacetimonas</taxon>
    </lineage>
</organism>
<dbReference type="Proteomes" id="UP000237344">
    <property type="component" value="Unassembled WGS sequence"/>
</dbReference>
<sequence length="38" mass="4267">MLTPVCEPSTAWQNMGYWRPAKLVSTSDKLVLTLDSAR</sequence>
<keyword evidence="2" id="KW-1185">Reference proteome</keyword>
<dbReference type="EMBL" id="POTC01000081">
    <property type="protein sequence ID" value="POF61328.1"/>
    <property type="molecule type" value="Genomic_DNA"/>
</dbReference>